<comment type="caution">
    <text evidence="1">The sequence shown here is derived from an EMBL/GenBank/DDBJ whole genome shotgun (WGS) entry which is preliminary data.</text>
</comment>
<reference evidence="1 2" key="1">
    <citation type="submission" date="2015-01" db="EMBL/GenBank/DDBJ databases">
        <title>Evolution of Trichinella species and genotypes.</title>
        <authorList>
            <person name="Korhonen P.K."/>
            <person name="Edoardo P."/>
            <person name="Giuseppe L.R."/>
            <person name="Gasser R.B."/>
        </authorList>
    </citation>
    <scope>NUCLEOTIDE SEQUENCE [LARGE SCALE GENOMIC DNA]</scope>
    <source>
        <strain evidence="1">ISS176</strain>
    </source>
</reference>
<dbReference type="Proteomes" id="UP000054826">
    <property type="component" value="Unassembled WGS sequence"/>
</dbReference>
<dbReference type="EMBL" id="JYDV01000100">
    <property type="protein sequence ID" value="KRZ34021.1"/>
    <property type="molecule type" value="Genomic_DNA"/>
</dbReference>
<accession>A0A0V1JHQ5</accession>
<name>A0A0V1JHQ5_TRIPS</name>
<proteinExistence type="predicted"/>
<evidence type="ECO:0000313" key="2">
    <source>
        <dbReference type="Proteomes" id="UP000054826"/>
    </source>
</evidence>
<evidence type="ECO:0000313" key="1">
    <source>
        <dbReference type="EMBL" id="KRZ34021.1"/>
    </source>
</evidence>
<organism evidence="1 2">
    <name type="scientific">Trichinella pseudospiralis</name>
    <name type="common">Parasitic roundworm</name>
    <dbReference type="NCBI Taxonomy" id="6337"/>
    <lineage>
        <taxon>Eukaryota</taxon>
        <taxon>Metazoa</taxon>
        <taxon>Ecdysozoa</taxon>
        <taxon>Nematoda</taxon>
        <taxon>Enoplea</taxon>
        <taxon>Dorylaimia</taxon>
        <taxon>Trichinellida</taxon>
        <taxon>Trichinellidae</taxon>
        <taxon>Trichinella</taxon>
    </lineage>
</organism>
<dbReference type="AlphaFoldDB" id="A0A0V1JHQ5"/>
<gene>
    <name evidence="1" type="ORF">T4C_9130</name>
</gene>
<sequence>MIILFIVTGKNARLAVYDLDLFQSVSQSVCLSVCLSVRVCSTHVYFVAIVYSAYWKSSHVISVGILISRYQMRSKRPITETESYELVQQTTTLQHTVKVLIVNYMKEFSNLKFTTRQLLSCKRFRLKRFTVTEECTFQYRLLKEIIQSNPLDGMVEVIIIRQKNDENEAKRILIRLNEYLENYIFCCKYATVISNIGGHSQDCLHINCASLERDVIFCCLERFEKTAAETNAHQERSISLKIALICGNQFFASNKCDQQIMSNRNVHLPTAMAVSTVNYMQYDSSPDVWNFDDQEKELSDVELMALQLANFNCIVQVTFMFLYKYKKNKF</sequence>
<protein>
    <submittedName>
        <fullName evidence="1">Uncharacterized protein</fullName>
    </submittedName>
</protein>